<proteinExistence type="inferred from homology"/>
<evidence type="ECO:0000256" key="8">
    <source>
        <dbReference type="ARBA" id="ARBA00023235"/>
    </source>
</evidence>
<keyword evidence="3" id="KW-0547">Nucleotide-binding</keyword>
<keyword evidence="8" id="KW-0413">Isomerase</keyword>
<feature type="region of interest" description="Disordered" evidence="12">
    <location>
        <begin position="1314"/>
        <end position="1337"/>
    </location>
</feature>
<dbReference type="PANTHER" id="PTHR13710">
    <property type="entry name" value="DNA HELICASE RECQ FAMILY MEMBER"/>
    <property type="match status" value="1"/>
</dbReference>
<evidence type="ECO:0000256" key="2">
    <source>
        <dbReference type="ARBA" id="ARBA00005446"/>
    </source>
</evidence>
<name>A0AAD9LG51_BABDI</name>
<dbReference type="EC" id="5.6.2.4" evidence="11"/>
<evidence type="ECO:0000256" key="11">
    <source>
        <dbReference type="ARBA" id="ARBA00034808"/>
    </source>
</evidence>
<dbReference type="GO" id="GO:0005737">
    <property type="term" value="C:cytoplasm"/>
    <property type="evidence" value="ECO:0007669"/>
    <property type="project" value="TreeGrafter"/>
</dbReference>
<feature type="region of interest" description="Disordered" evidence="12">
    <location>
        <begin position="387"/>
        <end position="442"/>
    </location>
</feature>
<dbReference type="Gene3D" id="3.40.50.300">
    <property type="entry name" value="P-loop containing nucleotide triphosphate hydrolases"/>
    <property type="match status" value="2"/>
</dbReference>
<dbReference type="SUPFAM" id="SSF52540">
    <property type="entry name" value="P-loop containing nucleoside triphosphate hydrolases"/>
    <property type="match status" value="1"/>
</dbReference>
<dbReference type="GO" id="GO:0005524">
    <property type="term" value="F:ATP binding"/>
    <property type="evidence" value="ECO:0007669"/>
    <property type="project" value="UniProtKB-KW"/>
</dbReference>
<evidence type="ECO:0000256" key="3">
    <source>
        <dbReference type="ARBA" id="ARBA00022741"/>
    </source>
</evidence>
<dbReference type="SMART" id="SM00956">
    <property type="entry name" value="RQC"/>
    <property type="match status" value="1"/>
</dbReference>
<accession>A0AAD9LG51</accession>
<dbReference type="InterPro" id="IPR011545">
    <property type="entry name" value="DEAD/DEAH_box_helicase_dom"/>
</dbReference>
<dbReference type="PANTHER" id="PTHR13710:SF153">
    <property type="entry name" value="RECQ-LIKE DNA HELICASE BLM"/>
    <property type="match status" value="1"/>
</dbReference>
<dbReference type="InterPro" id="IPR004589">
    <property type="entry name" value="DNA_helicase_ATP-dep_RecQ"/>
</dbReference>
<evidence type="ECO:0000313" key="16">
    <source>
        <dbReference type="Proteomes" id="UP001195914"/>
    </source>
</evidence>
<dbReference type="GO" id="GO:0006260">
    <property type="term" value="P:DNA replication"/>
    <property type="evidence" value="ECO:0007669"/>
    <property type="project" value="InterPro"/>
</dbReference>
<dbReference type="PROSITE" id="PS51194">
    <property type="entry name" value="HELICASE_CTER"/>
    <property type="match status" value="1"/>
</dbReference>
<feature type="compositionally biased region" description="Basic and acidic residues" evidence="12">
    <location>
        <begin position="43"/>
        <end position="58"/>
    </location>
</feature>
<dbReference type="GO" id="GO:0009378">
    <property type="term" value="F:four-way junction helicase activity"/>
    <property type="evidence" value="ECO:0007669"/>
    <property type="project" value="TreeGrafter"/>
</dbReference>
<comment type="subcellular location">
    <subcellularLocation>
        <location evidence="1">Nucleus</location>
    </subcellularLocation>
</comment>
<feature type="domain" description="Helicase C-terminal" evidence="14">
    <location>
        <begin position="969"/>
        <end position="1123"/>
    </location>
</feature>
<dbReference type="FunFam" id="3.40.50.300:FF:001389">
    <property type="entry name" value="ATP-dependent DNA helicase RecQ"/>
    <property type="match status" value="1"/>
</dbReference>
<dbReference type="Pfam" id="PF16124">
    <property type="entry name" value="RecQ_Zn_bind"/>
    <property type="match status" value="1"/>
</dbReference>
<dbReference type="InterPro" id="IPR032284">
    <property type="entry name" value="RecQ_Zn-bd"/>
</dbReference>
<keyword evidence="4" id="KW-0378">Hydrolase</keyword>
<evidence type="ECO:0000313" key="15">
    <source>
        <dbReference type="EMBL" id="KAK1934074.1"/>
    </source>
</evidence>
<feature type="domain" description="Helicase ATP-binding" evidence="13">
    <location>
        <begin position="769"/>
        <end position="947"/>
    </location>
</feature>
<keyword evidence="7" id="KW-0238">DNA-binding</keyword>
<protein>
    <recommendedName>
        <fullName evidence="11">DNA 3'-5' helicase</fullName>
        <ecNumber evidence="11">5.6.2.4</ecNumber>
    </recommendedName>
</protein>
<dbReference type="Pfam" id="PF09382">
    <property type="entry name" value="RQC"/>
    <property type="match status" value="1"/>
</dbReference>
<dbReference type="InterPro" id="IPR018982">
    <property type="entry name" value="RQC_domain"/>
</dbReference>
<gene>
    <name evidence="15" type="ORF">X943_003303</name>
</gene>
<evidence type="ECO:0000256" key="10">
    <source>
        <dbReference type="ARBA" id="ARBA00034617"/>
    </source>
</evidence>
<dbReference type="GO" id="GO:0003677">
    <property type="term" value="F:DNA binding"/>
    <property type="evidence" value="ECO:0007669"/>
    <property type="project" value="UniProtKB-KW"/>
</dbReference>
<dbReference type="SUPFAM" id="SSF46785">
    <property type="entry name" value="Winged helix' DNA-binding domain"/>
    <property type="match status" value="1"/>
</dbReference>
<dbReference type="Pfam" id="PF00270">
    <property type="entry name" value="DEAD"/>
    <property type="match status" value="1"/>
</dbReference>
<keyword evidence="5 15" id="KW-0347">Helicase</keyword>
<evidence type="ECO:0000256" key="12">
    <source>
        <dbReference type="SAM" id="MobiDB-lite"/>
    </source>
</evidence>
<dbReference type="Gene3D" id="1.10.10.10">
    <property type="entry name" value="Winged helix-like DNA-binding domain superfamily/Winged helix DNA-binding domain"/>
    <property type="match status" value="1"/>
</dbReference>
<reference evidence="15" key="2">
    <citation type="submission" date="2021-05" db="EMBL/GenBank/DDBJ databases">
        <authorList>
            <person name="Pain A."/>
        </authorList>
    </citation>
    <scope>NUCLEOTIDE SEQUENCE</scope>
    <source>
        <strain evidence="15">1802A</strain>
    </source>
</reference>
<dbReference type="InterPro" id="IPR027417">
    <property type="entry name" value="P-loop_NTPase"/>
</dbReference>
<feature type="compositionally biased region" description="Basic and acidic residues" evidence="12">
    <location>
        <begin position="666"/>
        <end position="675"/>
    </location>
</feature>
<keyword evidence="16" id="KW-1185">Reference proteome</keyword>
<evidence type="ECO:0000256" key="1">
    <source>
        <dbReference type="ARBA" id="ARBA00004123"/>
    </source>
</evidence>
<dbReference type="InterPro" id="IPR001650">
    <property type="entry name" value="Helicase_C-like"/>
</dbReference>
<sequence>MSQNLLCDVDIDTLLNGMGVAPFGVGWALGNQNVNPGAAGDNFPRRAEQNTQHSKADDELSASSHAPKANGRREHFEASGNEVITVPDSYRCSTQEYAAALNLEDDALLQHNNGVVAQSPDVCISHLNRIVDTDHYTAETGDNARLQEAGTRICSSDIDSEPVIGSHLSNDLPLAAPPDNRPTAVIYDTKYQDIATKPNLIKDATRNEEGRNVVGHVSERPGTKGLPIEIDEDVYASVPHSNFRSDTPQSTAVHLILSLQDNDSELRNGLPHELGENVCQDTELCGLTNMHEDGHTNIDEVMEDIDLNPIAYNETDLNGMSIQCGDEAPSVIDVDMEVPHEILQCTSDEDFKACIGDISTTAVEVHQSEIEDRSVAGGSCRVSSRTVSRQSTEDISITTTSCRTSRSRVSSTPSKSSISRPDSSTPVDSSEPEASSEGSKHSVCNCINKGDNSIMGEAISFFALKHVLELVREVGECLSSDDAPMRWQDVLDMQARAQRFVNEAVRVNFQSDDLKQYQLSLPKTLGKFTYAAPAGTVEATRSAIEKPVEINRKLSNTQGGSIASHRDIYTTDMDVQPMMEGMPGMLPEPSQSEMAVCVQNEALKDYDKGTSVGAFASLTAEQMDMHIPPEPPMVDNGLPKIRTFSELKRSCASDFGETLPSKRTKNGKECKSDHLQDEDDDLFGLDYSLQEEAGDISNLCDPLAEARKLYMEKINSNEIPGMDLRVLRDVRDTYAQLFGENFEFSRKVNEINSSVFGYNGFRGIQLAAINSVLLGKDCFVMMATGGGKSHCFQLPSKLLGGVVVVFSPLISLMEDQRRVMEHYGINAETVDANTTSAEMRKLSKRYLDHNEIFKSGSILFITPEKFDKSAAVLRLLDDLHTSARLKLFVIDEAHCVSQWGLSFRTDYRKLCNLKVKFPDVPILAMTATATRDVATDIIQVLRIPTCVRLRTTINRPNLWIECREKTKDYLKEMIEILKTTTGCGIVYTLTVSDCEKVARELENASISVGAYHAKLDATARKEVQRRWTRGEIRVMAATIAFGMGIDKSDVRFVFHTSAPVSILGYYQEIGRAGRDGKYSTTILWYNLRDFERHKNLGQKVTTSRKMVIGEEVSDFPTLSNMREYCQNKSVCRRLLLFRAFGEDPEGVLPANCQGCDNCCLNMMSERVDATEDALIVCKFVEETTKYYVKGILTMNILCDALRGSNRSTIVRYGLCNSQYHGALKHHKPKYIFHVIQELVNLRVLRECRRKRKSFEYTVMLLGVNARKLNRGLIQVNVICYKPLAGSPLQGPAATEMPDSTVALGMDEGHVINTTTESGANAVAPQSKSRRKRSKSKDYLQNNADLLASSVPEKAAAPMKGVSPSQIVEALKAANTMRRRDSDCSDSFIGENKQTASALSVTTDNYLNLMRHGHRGEPSRAKPAFTTVAPDKVIIRGHGGLRAMGNNESSVMDAVGNDTIADANEYGLMGSVAMKDGKDHPHADSIQDLRAVHADQVGSKQAPHGAPVAGGSTWRTGLSKAMMLITNGKSSSHIDIQVARQNNIRRKVPLDLLSSLT</sequence>
<evidence type="ECO:0000256" key="4">
    <source>
        <dbReference type="ARBA" id="ARBA00022801"/>
    </source>
</evidence>
<reference evidence="15" key="1">
    <citation type="journal article" date="2014" name="Nucleic Acids Res.">
        <title>The evolutionary dynamics of variant antigen genes in Babesia reveal a history of genomic innovation underlying host-parasite interaction.</title>
        <authorList>
            <person name="Jackson A.P."/>
            <person name="Otto T.D."/>
            <person name="Darby A."/>
            <person name="Ramaprasad A."/>
            <person name="Xia D."/>
            <person name="Echaide I.E."/>
            <person name="Farber M."/>
            <person name="Gahlot S."/>
            <person name="Gamble J."/>
            <person name="Gupta D."/>
            <person name="Gupta Y."/>
            <person name="Jackson L."/>
            <person name="Malandrin L."/>
            <person name="Malas T.B."/>
            <person name="Moussa E."/>
            <person name="Nair M."/>
            <person name="Reid A.J."/>
            <person name="Sanders M."/>
            <person name="Sharma J."/>
            <person name="Tracey A."/>
            <person name="Quail M.A."/>
            <person name="Weir W."/>
            <person name="Wastling J.M."/>
            <person name="Hall N."/>
            <person name="Willadsen P."/>
            <person name="Lingelbach K."/>
            <person name="Shiels B."/>
            <person name="Tait A."/>
            <person name="Berriman M."/>
            <person name="Allred D.R."/>
            <person name="Pain A."/>
        </authorList>
    </citation>
    <scope>NUCLEOTIDE SEQUENCE</scope>
    <source>
        <strain evidence="15">1802A</strain>
    </source>
</reference>
<dbReference type="GO" id="GO:0016787">
    <property type="term" value="F:hydrolase activity"/>
    <property type="evidence" value="ECO:0007669"/>
    <property type="project" value="UniProtKB-KW"/>
</dbReference>
<keyword evidence="9" id="KW-0539">Nucleus</keyword>
<evidence type="ECO:0000259" key="13">
    <source>
        <dbReference type="PROSITE" id="PS51192"/>
    </source>
</evidence>
<dbReference type="GO" id="GO:0043138">
    <property type="term" value="F:3'-5' DNA helicase activity"/>
    <property type="evidence" value="ECO:0007669"/>
    <property type="project" value="UniProtKB-EC"/>
</dbReference>
<evidence type="ECO:0000259" key="14">
    <source>
        <dbReference type="PROSITE" id="PS51194"/>
    </source>
</evidence>
<dbReference type="Pfam" id="PF00271">
    <property type="entry name" value="Helicase_C"/>
    <property type="match status" value="1"/>
</dbReference>
<comment type="similarity">
    <text evidence="2">Belongs to the helicase family. RecQ subfamily.</text>
</comment>
<dbReference type="CDD" id="cd17920">
    <property type="entry name" value="DEXHc_RecQ"/>
    <property type="match status" value="1"/>
</dbReference>
<dbReference type="GO" id="GO:0000724">
    <property type="term" value="P:double-strand break repair via homologous recombination"/>
    <property type="evidence" value="ECO:0007669"/>
    <property type="project" value="TreeGrafter"/>
</dbReference>
<dbReference type="PROSITE" id="PS51192">
    <property type="entry name" value="HELICASE_ATP_BIND_1"/>
    <property type="match status" value="1"/>
</dbReference>
<organism evidence="15 16">
    <name type="scientific">Babesia divergens</name>
    <dbReference type="NCBI Taxonomy" id="32595"/>
    <lineage>
        <taxon>Eukaryota</taxon>
        <taxon>Sar</taxon>
        <taxon>Alveolata</taxon>
        <taxon>Apicomplexa</taxon>
        <taxon>Aconoidasida</taxon>
        <taxon>Piroplasmida</taxon>
        <taxon>Babesiidae</taxon>
        <taxon>Babesia</taxon>
    </lineage>
</organism>
<dbReference type="InterPro" id="IPR014001">
    <property type="entry name" value="Helicase_ATP-bd"/>
</dbReference>
<comment type="catalytic activity">
    <reaction evidence="10">
        <text>Couples ATP hydrolysis with the unwinding of duplex DNA by translocating in the 3'-5' direction.</text>
        <dbReference type="EC" id="5.6.2.4"/>
    </reaction>
</comment>
<dbReference type="SMART" id="SM00487">
    <property type="entry name" value="DEXDc"/>
    <property type="match status" value="1"/>
</dbReference>
<dbReference type="InterPro" id="IPR036390">
    <property type="entry name" value="WH_DNA-bd_sf"/>
</dbReference>
<dbReference type="GO" id="GO:0005634">
    <property type="term" value="C:nucleus"/>
    <property type="evidence" value="ECO:0007669"/>
    <property type="project" value="UniProtKB-SubCell"/>
</dbReference>
<comment type="caution">
    <text evidence="15">The sequence shown here is derived from an EMBL/GenBank/DDBJ whole genome shotgun (WGS) entry which is preliminary data.</text>
</comment>
<dbReference type="GO" id="GO:0005694">
    <property type="term" value="C:chromosome"/>
    <property type="evidence" value="ECO:0007669"/>
    <property type="project" value="TreeGrafter"/>
</dbReference>
<keyword evidence="6" id="KW-0067">ATP-binding</keyword>
<feature type="region of interest" description="Disordered" evidence="12">
    <location>
        <begin position="655"/>
        <end position="675"/>
    </location>
</feature>
<evidence type="ECO:0000256" key="5">
    <source>
        <dbReference type="ARBA" id="ARBA00022806"/>
    </source>
</evidence>
<evidence type="ECO:0000256" key="6">
    <source>
        <dbReference type="ARBA" id="ARBA00022840"/>
    </source>
</evidence>
<dbReference type="InterPro" id="IPR036388">
    <property type="entry name" value="WH-like_DNA-bd_sf"/>
</dbReference>
<dbReference type="Proteomes" id="UP001195914">
    <property type="component" value="Unassembled WGS sequence"/>
</dbReference>
<dbReference type="NCBIfam" id="TIGR00614">
    <property type="entry name" value="recQ_fam"/>
    <property type="match status" value="1"/>
</dbReference>
<dbReference type="SMART" id="SM00490">
    <property type="entry name" value="HELICc"/>
    <property type="match status" value="1"/>
</dbReference>
<evidence type="ECO:0000256" key="9">
    <source>
        <dbReference type="ARBA" id="ARBA00023242"/>
    </source>
</evidence>
<feature type="region of interest" description="Disordered" evidence="12">
    <location>
        <begin position="38"/>
        <end position="80"/>
    </location>
</feature>
<evidence type="ECO:0000256" key="7">
    <source>
        <dbReference type="ARBA" id="ARBA00023125"/>
    </source>
</evidence>
<dbReference type="EMBL" id="JAHBMH010000067">
    <property type="protein sequence ID" value="KAK1934074.1"/>
    <property type="molecule type" value="Genomic_DNA"/>
</dbReference>
<feature type="compositionally biased region" description="Low complexity" evidence="12">
    <location>
        <begin position="387"/>
        <end position="426"/>
    </location>
</feature>